<reference evidence="1 2" key="1">
    <citation type="submission" date="2019-03" db="EMBL/GenBank/DDBJ databases">
        <title>Genomic Encyclopedia of Type Strains, Phase IV (KMG-IV): sequencing the most valuable type-strain genomes for metagenomic binning, comparative biology and taxonomic classification.</title>
        <authorList>
            <person name="Goeker M."/>
        </authorList>
    </citation>
    <scope>NUCLEOTIDE SEQUENCE [LARGE SCALE GENOMIC DNA]</scope>
    <source>
        <strain evidence="1 2">DSM 26377</strain>
    </source>
</reference>
<dbReference type="Proteomes" id="UP000295341">
    <property type="component" value="Unassembled WGS sequence"/>
</dbReference>
<dbReference type="OrthoDB" id="5624218at2"/>
<dbReference type="Pfam" id="PF07433">
    <property type="entry name" value="DUF1513"/>
    <property type="match status" value="1"/>
</dbReference>
<name>A0A4V3F4N1_9GAMM</name>
<dbReference type="RefSeq" id="WP_133883337.1">
    <property type="nucleotide sequence ID" value="NZ_MWIN01000013.1"/>
</dbReference>
<comment type="caution">
    <text evidence="1">The sequence shown here is derived from an EMBL/GenBank/DDBJ whole genome shotgun (WGS) entry which is preliminary data.</text>
</comment>
<accession>A0A4V3F4N1</accession>
<dbReference type="InterPro" id="IPR015943">
    <property type="entry name" value="WD40/YVTN_repeat-like_dom_sf"/>
</dbReference>
<proteinExistence type="predicted"/>
<dbReference type="SUPFAM" id="SSF50969">
    <property type="entry name" value="YVTN repeat-like/Quinoprotein amine dehydrogenase"/>
    <property type="match status" value="1"/>
</dbReference>
<dbReference type="EMBL" id="SOBT01000011">
    <property type="protein sequence ID" value="TDU25736.1"/>
    <property type="molecule type" value="Genomic_DNA"/>
</dbReference>
<dbReference type="PROSITE" id="PS51257">
    <property type="entry name" value="PROKAR_LIPOPROTEIN"/>
    <property type="match status" value="1"/>
</dbReference>
<dbReference type="InterPro" id="IPR008311">
    <property type="entry name" value="UCP028101"/>
</dbReference>
<dbReference type="InterPro" id="IPR011044">
    <property type="entry name" value="Quino_amine_DH_bsu"/>
</dbReference>
<protein>
    <recommendedName>
        <fullName evidence="3">DUF1513 domain-containing protein</fullName>
    </recommendedName>
</protein>
<evidence type="ECO:0000313" key="1">
    <source>
        <dbReference type="EMBL" id="TDU25736.1"/>
    </source>
</evidence>
<sequence length="392" mass="42145">MPINRRDFLIASIVLLAGCKRSEPAQKRVEGTDVFLGGGQYREDAEAQTRFVMSVVDVDAAGARRSITPSRFLPHGIHAHPQQLHRLALFEKKGPGACEYDLGTQQIIRPIPTTKNRYFYGHGAYSADGKVLMSTEADVDSLDGAIGIRDSTSLDYLGAFPSYGKAPHECRLIDDGRTLVVTNGGGELGGDPPSVTYIDVASQKLLDRVLLTDARLNTGHLGIARDRSLVVVSAPRAGLGTVERGGVSIRNPGGEMETLTEPAQLPRDLRGEALSVAIHDETGVAAVTHPDSNLVTFWSLRERVLIKTLSVHKPRGVTLTHDRNAFVISGGEQASLIKVPVATLVPDAQPMIALSYMTGSHIYNWSSGMSEILSPGPMAAVPRRRDDASAVT</sequence>
<dbReference type="AlphaFoldDB" id="A0A4V3F4N1"/>
<dbReference type="Gene3D" id="2.130.10.10">
    <property type="entry name" value="YVTN repeat-like/Quinoprotein amine dehydrogenase"/>
    <property type="match status" value="1"/>
</dbReference>
<keyword evidence="2" id="KW-1185">Reference proteome</keyword>
<evidence type="ECO:0000313" key="2">
    <source>
        <dbReference type="Proteomes" id="UP000295341"/>
    </source>
</evidence>
<evidence type="ECO:0008006" key="3">
    <source>
        <dbReference type="Google" id="ProtNLM"/>
    </source>
</evidence>
<gene>
    <name evidence="1" type="ORF">DFR24_4181</name>
</gene>
<organism evidence="1 2">
    <name type="scientific">Panacagrimonas perspica</name>
    <dbReference type="NCBI Taxonomy" id="381431"/>
    <lineage>
        <taxon>Bacteria</taxon>
        <taxon>Pseudomonadati</taxon>
        <taxon>Pseudomonadota</taxon>
        <taxon>Gammaproteobacteria</taxon>
        <taxon>Nevskiales</taxon>
        <taxon>Nevskiaceae</taxon>
        <taxon>Panacagrimonas</taxon>
    </lineage>
</organism>